<dbReference type="Proteomes" id="UP001251528">
    <property type="component" value="Unassembled WGS sequence"/>
</dbReference>
<evidence type="ECO:0000313" key="2">
    <source>
        <dbReference type="Proteomes" id="UP001251528"/>
    </source>
</evidence>
<gene>
    <name evidence="1" type="ORF">QQS21_011623</name>
</gene>
<protein>
    <submittedName>
        <fullName evidence="1">Uncharacterized protein</fullName>
    </submittedName>
</protein>
<organism evidence="1 2">
    <name type="scientific">Conoideocrella luteorostrata</name>
    <dbReference type="NCBI Taxonomy" id="1105319"/>
    <lineage>
        <taxon>Eukaryota</taxon>
        <taxon>Fungi</taxon>
        <taxon>Dikarya</taxon>
        <taxon>Ascomycota</taxon>
        <taxon>Pezizomycotina</taxon>
        <taxon>Sordariomycetes</taxon>
        <taxon>Hypocreomycetidae</taxon>
        <taxon>Hypocreales</taxon>
        <taxon>Clavicipitaceae</taxon>
        <taxon>Conoideocrella</taxon>
    </lineage>
</organism>
<dbReference type="AlphaFoldDB" id="A0AAJ0FTJ3"/>
<proteinExistence type="predicted"/>
<dbReference type="EMBL" id="JASWJB010000408">
    <property type="protein sequence ID" value="KAK2590683.1"/>
    <property type="molecule type" value="Genomic_DNA"/>
</dbReference>
<comment type="caution">
    <text evidence="1">The sequence shown here is derived from an EMBL/GenBank/DDBJ whole genome shotgun (WGS) entry which is preliminary data.</text>
</comment>
<name>A0AAJ0FTJ3_9HYPO</name>
<evidence type="ECO:0000313" key="1">
    <source>
        <dbReference type="EMBL" id="KAK2590683.1"/>
    </source>
</evidence>
<reference evidence="1" key="1">
    <citation type="submission" date="2023-06" db="EMBL/GenBank/DDBJ databases">
        <title>Conoideocrella luteorostrata (Hypocreales: Clavicipitaceae), a potential biocontrol fungus for elongate hemlock scale in United States Christmas tree production areas.</title>
        <authorList>
            <person name="Barrett H."/>
            <person name="Lovett B."/>
            <person name="Macias A.M."/>
            <person name="Stajich J.E."/>
            <person name="Kasson M.T."/>
        </authorList>
    </citation>
    <scope>NUCLEOTIDE SEQUENCE</scope>
    <source>
        <strain evidence="1">ARSEF 14590</strain>
    </source>
</reference>
<keyword evidence="2" id="KW-1185">Reference proteome</keyword>
<sequence length="151" mass="16866">MNNYNYGPSHNIQHDTYGALDYPYPYCQHHPSGPAPLPALLPAPAPAATSPGKDFSIVVIDRTANRLPAGQSHTHIRQFKTSDSGAKMIEEITANTDAYKIMVHMKSEPRAIELIAAMNGQELQDREAYRLEVVVREKTPQVRRIPYRAIS</sequence>
<accession>A0AAJ0FTJ3</accession>